<name>A0A6A6CRB6_ZASCE</name>
<dbReference type="AlphaFoldDB" id="A0A6A6CRB6"/>
<evidence type="ECO:0000313" key="2">
    <source>
        <dbReference type="Proteomes" id="UP000799537"/>
    </source>
</evidence>
<dbReference type="Proteomes" id="UP000799537">
    <property type="component" value="Unassembled WGS sequence"/>
</dbReference>
<protein>
    <submittedName>
        <fullName evidence="1">Uncharacterized protein</fullName>
    </submittedName>
</protein>
<dbReference type="EMBL" id="ML993591">
    <property type="protein sequence ID" value="KAF2168329.1"/>
    <property type="molecule type" value="Genomic_DNA"/>
</dbReference>
<keyword evidence="2" id="KW-1185">Reference proteome</keyword>
<gene>
    <name evidence="1" type="ORF">M409DRAFT_53606</name>
</gene>
<dbReference type="RefSeq" id="XP_033669218.1">
    <property type="nucleotide sequence ID" value="XM_033812422.1"/>
</dbReference>
<organism evidence="1 2">
    <name type="scientific">Zasmidium cellare ATCC 36951</name>
    <dbReference type="NCBI Taxonomy" id="1080233"/>
    <lineage>
        <taxon>Eukaryota</taxon>
        <taxon>Fungi</taxon>
        <taxon>Dikarya</taxon>
        <taxon>Ascomycota</taxon>
        <taxon>Pezizomycotina</taxon>
        <taxon>Dothideomycetes</taxon>
        <taxon>Dothideomycetidae</taxon>
        <taxon>Mycosphaerellales</taxon>
        <taxon>Mycosphaerellaceae</taxon>
        <taxon>Zasmidium</taxon>
    </lineage>
</organism>
<evidence type="ECO:0000313" key="1">
    <source>
        <dbReference type="EMBL" id="KAF2168329.1"/>
    </source>
</evidence>
<reference evidence="1" key="1">
    <citation type="journal article" date="2020" name="Stud. Mycol.">
        <title>101 Dothideomycetes genomes: a test case for predicting lifestyles and emergence of pathogens.</title>
        <authorList>
            <person name="Haridas S."/>
            <person name="Albert R."/>
            <person name="Binder M."/>
            <person name="Bloem J."/>
            <person name="Labutti K."/>
            <person name="Salamov A."/>
            <person name="Andreopoulos B."/>
            <person name="Baker S."/>
            <person name="Barry K."/>
            <person name="Bills G."/>
            <person name="Bluhm B."/>
            <person name="Cannon C."/>
            <person name="Castanera R."/>
            <person name="Culley D."/>
            <person name="Daum C."/>
            <person name="Ezra D."/>
            <person name="Gonzalez J."/>
            <person name="Henrissat B."/>
            <person name="Kuo A."/>
            <person name="Liang C."/>
            <person name="Lipzen A."/>
            <person name="Lutzoni F."/>
            <person name="Magnuson J."/>
            <person name="Mondo S."/>
            <person name="Nolan M."/>
            <person name="Ohm R."/>
            <person name="Pangilinan J."/>
            <person name="Park H.-J."/>
            <person name="Ramirez L."/>
            <person name="Alfaro M."/>
            <person name="Sun H."/>
            <person name="Tritt A."/>
            <person name="Yoshinaga Y."/>
            <person name="Zwiers L.-H."/>
            <person name="Turgeon B."/>
            <person name="Goodwin S."/>
            <person name="Spatafora J."/>
            <person name="Crous P."/>
            <person name="Grigoriev I."/>
        </authorList>
    </citation>
    <scope>NUCLEOTIDE SEQUENCE</scope>
    <source>
        <strain evidence="1">ATCC 36951</strain>
    </source>
</reference>
<accession>A0A6A6CRB6</accession>
<sequence length="264" mass="28831">MASPRGQTWEHAPAPKTIVEGLIRVATAWAKGKIPGPVRQRHCLKSRSPGDMDCLYCLSCKFISSPGLSLHLYYQPTSLSSIFPPGELPTAASSRSAPFLQPSTHQLARPLSTSDNRPILQLLFSSTQRILSAEVKTSSSTMWDRFDNEIVIETGISSSSTERGGHALLLSLSHERQKTDHPVIIYGTPISSAISLSRRELSEGQTSWPDAPAPILAVEALITSTLSTSSSPMLLRIGDPSIYAMQRLYDTISCFVIIHVVSFR</sequence>
<proteinExistence type="predicted"/>
<dbReference type="GeneID" id="54565694"/>